<dbReference type="Proteomes" id="UP001499951">
    <property type="component" value="Unassembled WGS sequence"/>
</dbReference>
<dbReference type="Pfam" id="PF02646">
    <property type="entry name" value="RmuC"/>
    <property type="match status" value="1"/>
</dbReference>
<sequence length="463" mass="50644">MDQISGVVQLLTLGVALVTGAAVLLVLFGFGRTRSENGVGDTVRTEADRIRADSADQARALREEIRGLIKDFQAATEAKLETAATQQTGAARDTREALAASFAQTTEMLTANLKGLGEHQKERLDTVVAELKGLSDKQALAAEALRQTVEGRLDVLRRENSEKLDEMRRTVDEKLQTELEKRLGESFRTVTEQLERVHQGLGEMQTLATGVGDLKRVLSNVKTRGILGEVQLGMLLDQILAPNQYATNVAVTPGSADRVEFAIRLPGRDDGDEILMPIDSKFPQEDYLRLVEASERGDADAVKTAGDALEVRVKQCAKTIHDKYIVPPYTTDTAILFLPMEGLFAEVVRRTGVIEEIQRNYHVTIAGPTTLTAQMSAFAMGFRTMALQKRSGEVWKVLGAVRAEFAKHGEVVEKLKKQLGAAANTIDALDTRTNVMNRRLRDVEMLPAGEAQDLLGLPGPDAE</sequence>
<feature type="transmembrane region" description="Helical" evidence="6">
    <location>
        <begin position="6"/>
        <end position="28"/>
    </location>
</feature>
<dbReference type="EMBL" id="BAAADD010000009">
    <property type="protein sequence ID" value="GAA0582534.1"/>
    <property type="molecule type" value="Genomic_DNA"/>
</dbReference>
<proteinExistence type="inferred from homology"/>
<comment type="similarity">
    <text evidence="2">Belongs to the RmuC family.</text>
</comment>
<evidence type="ECO:0000256" key="6">
    <source>
        <dbReference type="SAM" id="Phobius"/>
    </source>
</evidence>
<accession>A0ABP3Q884</accession>
<comment type="caution">
    <text evidence="7">The sequence shown here is derived from an EMBL/GenBank/DDBJ whole genome shotgun (WGS) entry which is preliminary data.</text>
</comment>
<gene>
    <name evidence="7" type="primary">rmuC</name>
    <name evidence="7" type="ORF">GCM10008942_34320</name>
</gene>
<keyword evidence="4" id="KW-0175">Coiled coil</keyword>
<evidence type="ECO:0000256" key="1">
    <source>
        <dbReference type="ARBA" id="ARBA00003416"/>
    </source>
</evidence>
<dbReference type="RefSeq" id="WP_166935341.1">
    <property type="nucleotide sequence ID" value="NZ_BAAADD010000009.1"/>
</dbReference>
<keyword evidence="6" id="KW-0472">Membrane</keyword>
<keyword evidence="8" id="KW-1185">Reference proteome</keyword>
<keyword evidence="5" id="KW-0233">DNA recombination</keyword>
<evidence type="ECO:0000256" key="5">
    <source>
        <dbReference type="ARBA" id="ARBA00023172"/>
    </source>
</evidence>
<name>A0ABP3Q884_9PROT</name>
<keyword evidence="6" id="KW-1133">Transmembrane helix</keyword>
<reference evidence="8" key="1">
    <citation type="journal article" date="2019" name="Int. J. Syst. Evol. Microbiol.">
        <title>The Global Catalogue of Microorganisms (GCM) 10K type strain sequencing project: providing services to taxonomists for standard genome sequencing and annotation.</title>
        <authorList>
            <consortium name="The Broad Institute Genomics Platform"/>
            <consortium name="The Broad Institute Genome Sequencing Center for Infectious Disease"/>
            <person name="Wu L."/>
            <person name="Ma J."/>
        </authorList>
    </citation>
    <scope>NUCLEOTIDE SEQUENCE [LARGE SCALE GENOMIC DNA]</scope>
    <source>
        <strain evidence="8">JCM 15089</strain>
    </source>
</reference>
<dbReference type="PANTHER" id="PTHR30563:SF0">
    <property type="entry name" value="DNA RECOMBINATION PROTEIN RMUC"/>
    <property type="match status" value="1"/>
</dbReference>
<evidence type="ECO:0000256" key="4">
    <source>
        <dbReference type="ARBA" id="ARBA00023054"/>
    </source>
</evidence>
<organism evidence="7 8">
    <name type="scientific">Rhizomicrobium electricum</name>
    <dbReference type="NCBI Taxonomy" id="480070"/>
    <lineage>
        <taxon>Bacteria</taxon>
        <taxon>Pseudomonadati</taxon>
        <taxon>Pseudomonadota</taxon>
        <taxon>Alphaproteobacteria</taxon>
        <taxon>Micropepsales</taxon>
        <taxon>Micropepsaceae</taxon>
        <taxon>Rhizomicrobium</taxon>
    </lineage>
</organism>
<evidence type="ECO:0000313" key="8">
    <source>
        <dbReference type="Proteomes" id="UP001499951"/>
    </source>
</evidence>
<dbReference type="InterPro" id="IPR003798">
    <property type="entry name" value="DNA_recombination_RmuC"/>
</dbReference>
<keyword evidence="6" id="KW-0812">Transmembrane</keyword>
<evidence type="ECO:0000256" key="3">
    <source>
        <dbReference type="ARBA" id="ARBA00021840"/>
    </source>
</evidence>
<evidence type="ECO:0000313" key="7">
    <source>
        <dbReference type="EMBL" id="GAA0582534.1"/>
    </source>
</evidence>
<evidence type="ECO:0000256" key="2">
    <source>
        <dbReference type="ARBA" id="ARBA00009840"/>
    </source>
</evidence>
<dbReference type="PANTHER" id="PTHR30563">
    <property type="entry name" value="DNA RECOMBINATION PROTEIN RMUC"/>
    <property type="match status" value="1"/>
</dbReference>
<comment type="function">
    <text evidence="1">Involved in DNA recombination.</text>
</comment>
<protein>
    <recommendedName>
        <fullName evidence="3">DNA recombination protein RmuC homolog</fullName>
    </recommendedName>
</protein>